<feature type="transmembrane region" description="Helical" evidence="7">
    <location>
        <begin position="108"/>
        <end position="127"/>
    </location>
</feature>
<evidence type="ECO:0000256" key="5">
    <source>
        <dbReference type="ARBA" id="ARBA00022989"/>
    </source>
</evidence>
<evidence type="ECO:0000256" key="2">
    <source>
        <dbReference type="ARBA" id="ARBA00022448"/>
    </source>
</evidence>
<dbReference type="InterPro" id="IPR036259">
    <property type="entry name" value="MFS_trans_sf"/>
</dbReference>
<evidence type="ECO:0000256" key="3">
    <source>
        <dbReference type="ARBA" id="ARBA00022475"/>
    </source>
</evidence>
<accession>A0ABW4KP11</accession>
<dbReference type="PROSITE" id="PS50850">
    <property type="entry name" value="MFS"/>
    <property type="match status" value="1"/>
</dbReference>
<dbReference type="PANTHER" id="PTHR23513">
    <property type="entry name" value="INTEGRAL MEMBRANE EFFLUX PROTEIN-RELATED"/>
    <property type="match status" value="1"/>
</dbReference>
<dbReference type="InterPro" id="IPR011701">
    <property type="entry name" value="MFS"/>
</dbReference>
<protein>
    <submittedName>
        <fullName evidence="9">MFS transporter</fullName>
    </submittedName>
</protein>
<evidence type="ECO:0000256" key="7">
    <source>
        <dbReference type="SAM" id="Phobius"/>
    </source>
</evidence>
<organism evidence="9 10">
    <name type="scientific">Siminovitchia sediminis</name>
    <dbReference type="NCBI Taxonomy" id="1274353"/>
    <lineage>
        <taxon>Bacteria</taxon>
        <taxon>Bacillati</taxon>
        <taxon>Bacillota</taxon>
        <taxon>Bacilli</taxon>
        <taxon>Bacillales</taxon>
        <taxon>Bacillaceae</taxon>
        <taxon>Siminovitchia</taxon>
    </lineage>
</organism>
<feature type="transmembrane region" description="Helical" evidence="7">
    <location>
        <begin position="48"/>
        <end position="69"/>
    </location>
</feature>
<feature type="transmembrane region" description="Helical" evidence="7">
    <location>
        <begin position="358"/>
        <end position="376"/>
    </location>
</feature>
<feature type="domain" description="Major facilitator superfamily (MFS) profile" evidence="8">
    <location>
        <begin position="15"/>
        <end position="410"/>
    </location>
</feature>
<comment type="subcellular location">
    <subcellularLocation>
        <location evidence="1">Cell membrane</location>
        <topology evidence="1">Multi-pass membrane protein</topology>
    </subcellularLocation>
</comment>
<evidence type="ECO:0000313" key="10">
    <source>
        <dbReference type="Proteomes" id="UP001597301"/>
    </source>
</evidence>
<dbReference type="EMBL" id="JBHUEO010000113">
    <property type="protein sequence ID" value="MFD1708566.1"/>
    <property type="molecule type" value="Genomic_DNA"/>
</dbReference>
<evidence type="ECO:0000256" key="4">
    <source>
        <dbReference type="ARBA" id="ARBA00022692"/>
    </source>
</evidence>
<dbReference type="RefSeq" id="WP_380775944.1">
    <property type="nucleotide sequence ID" value="NZ_JBHUEO010000113.1"/>
</dbReference>
<evidence type="ECO:0000256" key="1">
    <source>
        <dbReference type="ARBA" id="ARBA00004651"/>
    </source>
</evidence>
<proteinExistence type="predicted"/>
<evidence type="ECO:0000313" key="9">
    <source>
        <dbReference type="EMBL" id="MFD1708566.1"/>
    </source>
</evidence>
<reference evidence="10" key="1">
    <citation type="journal article" date="2019" name="Int. J. Syst. Evol. Microbiol.">
        <title>The Global Catalogue of Microorganisms (GCM) 10K type strain sequencing project: providing services to taxonomists for standard genome sequencing and annotation.</title>
        <authorList>
            <consortium name="The Broad Institute Genomics Platform"/>
            <consortium name="The Broad Institute Genome Sequencing Center for Infectious Disease"/>
            <person name="Wu L."/>
            <person name="Ma J."/>
        </authorList>
    </citation>
    <scope>NUCLEOTIDE SEQUENCE [LARGE SCALE GENOMIC DNA]</scope>
    <source>
        <strain evidence="10">CGMCC 1.12295</strain>
    </source>
</reference>
<dbReference type="Gene3D" id="1.20.1250.20">
    <property type="entry name" value="MFS general substrate transporter like domains"/>
    <property type="match status" value="1"/>
</dbReference>
<feature type="transmembrane region" description="Helical" evidence="7">
    <location>
        <begin position="263"/>
        <end position="283"/>
    </location>
</feature>
<dbReference type="Pfam" id="PF07690">
    <property type="entry name" value="MFS_1"/>
    <property type="match status" value="1"/>
</dbReference>
<keyword evidence="3" id="KW-1003">Cell membrane</keyword>
<dbReference type="InterPro" id="IPR020846">
    <property type="entry name" value="MFS_dom"/>
</dbReference>
<keyword evidence="4 7" id="KW-0812">Transmembrane</keyword>
<feature type="transmembrane region" description="Helical" evidence="7">
    <location>
        <begin position="176"/>
        <end position="195"/>
    </location>
</feature>
<name>A0ABW4KP11_9BACI</name>
<gene>
    <name evidence="9" type="ORF">ACFSCZ_17985</name>
</gene>
<feature type="transmembrane region" description="Helical" evidence="7">
    <location>
        <begin position="16"/>
        <end position="42"/>
    </location>
</feature>
<comment type="caution">
    <text evidence="9">The sequence shown here is derived from an EMBL/GenBank/DDBJ whole genome shotgun (WGS) entry which is preliminary data.</text>
</comment>
<keyword evidence="5 7" id="KW-1133">Transmembrane helix</keyword>
<feature type="transmembrane region" description="Helical" evidence="7">
    <location>
        <begin position="230"/>
        <end position="251"/>
    </location>
</feature>
<evidence type="ECO:0000259" key="8">
    <source>
        <dbReference type="PROSITE" id="PS50850"/>
    </source>
</evidence>
<feature type="transmembrane region" description="Helical" evidence="7">
    <location>
        <begin position="81"/>
        <end position="102"/>
    </location>
</feature>
<keyword evidence="6 7" id="KW-0472">Membrane</keyword>
<dbReference type="CDD" id="cd06173">
    <property type="entry name" value="MFS_MefA_like"/>
    <property type="match status" value="1"/>
</dbReference>
<dbReference type="PANTHER" id="PTHR23513:SF6">
    <property type="entry name" value="MAJOR FACILITATOR SUPERFAMILY ASSOCIATED DOMAIN-CONTAINING PROTEIN"/>
    <property type="match status" value="1"/>
</dbReference>
<dbReference type="Proteomes" id="UP001597301">
    <property type="component" value="Unassembled WGS sequence"/>
</dbReference>
<evidence type="ECO:0000256" key="6">
    <source>
        <dbReference type="ARBA" id="ARBA00023136"/>
    </source>
</evidence>
<dbReference type="SUPFAM" id="SSF103473">
    <property type="entry name" value="MFS general substrate transporter"/>
    <property type="match status" value="1"/>
</dbReference>
<feature type="transmembrane region" description="Helical" evidence="7">
    <location>
        <begin position="382"/>
        <end position="404"/>
    </location>
</feature>
<keyword evidence="2" id="KW-0813">Transport</keyword>
<keyword evidence="10" id="KW-1185">Reference proteome</keyword>
<feature type="transmembrane region" description="Helical" evidence="7">
    <location>
        <begin position="147"/>
        <end position="170"/>
    </location>
</feature>
<feature type="transmembrane region" description="Helical" evidence="7">
    <location>
        <begin position="290"/>
        <end position="309"/>
    </location>
</feature>
<feature type="transmembrane region" description="Helical" evidence="7">
    <location>
        <begin position="315"/>
        <end position="337"/>
    </location>
</feature>
<sequence>MTNKKKETSIILNKNFLYFWLGQSISNLGSSITLLVLPLMILDMTGSAFQVSVVSALMIAPYAIIGLPAGVYLDKWDRKKVMLICDLLRFFSFSSLTVAGWFDAVHIFHIYIVGLVSGIGMVFHSIAEVSILPNLVEKKLLGKANSYTYGASNLMNLIGPSVGGVLYTLIGGLNTIGLDALSYLVSFILLSLISLEHKTNCKTKPKVEKEVKKLITQGFKYLWKERTIRSMLIIITFMNLIVAPYSLYTLVFAKEELGATPELLGFLYGIASLGGLAGSLLAGKWVVKIPFGKLIVATILVEVISRFFVPFVPTMVYLLVCLTFVYGATAVVNIAIITLRQTMVPEELQGRVNATFRTIVFSVQPLGQLIGGYLLIKVGAQWSLLLAAMVYSPVLLFAFLSGLYKVNEGVIEQ</sequence>